<feature type="compositionally biased region" description="Basic residues" evidence="1">
    <location>
        <begin position="620"/>
        <end position="631"/>
    </location>
</feature>
<feature type="region of interest" description="Disordered" evidence="1">
    <location>
        <begin position="560"/>
        <end position="647"/>
    </location>
</feature>
<evidence type="ECO:0000313" key="2">
    <source>
        <dbReference type="EMBL" id="GMM35600.1"/>
    </source>
</evidence>
<gene>
    <name evidence="2" type="ORF">DASC09_029250</name>
</gene>
<dbReference type="AlphaFoldDB" id="A0AAV5QMP6"/>
<dbReference type="RefSeq" id="XP_064852600.1">
    <property type="nucleotide sequence ID" value="XM_064996528.1"/>
</dbReference>
<feature type="compositionally biased region" description="Polar residues" evidence="1">
    <location>
        <begin position="682"/>
        <end position="706"/>
    </location>
</feature>
<dbReference type="Proteomes" id="UP001360560">
    <property type="component" value="Unassembled WGS sequence"/>
</dbReference>
<organism evidence="2 3">
    <name type="scientific">Saccharomycopsis crataegensis</name>
    <dbReference type="NCBI Taxonomy" id="43959"/>
    <lineage>
        <taxon>Eukaryota</taxon>
        <taxon>Fungi</taxon>
        <taxon>Dikarya</taxon>
        <taxon>Ascomycota</taxon>
        <taxon>Saccharomycotina</taxon>
        <taxon>Saccharomycetes</taxon>
        <taxon>Saccharomycopsidaceae</taxon>
        <taxon>Saccharomycopsis</taxon>
    </lineage>
</organism>
<dbReference type="EMBL" id="BTFZ01000010">
    <property type="protein sequence ID" value="GMM35600.1"/>
    <property type="molecule type" value="Genomic_DNA"/>
</dbReference>
<feature type="region of interest" description="Disordered" evidence="1">
    <location>
        <begin position="661"/>
        <end position="706"/>
    </location>
</feature>
<dbReference type="GeneID" id="90073579"/>
<feature type="region of interest" description="Disordered" evidence="1">
    <location>
        <begin position="422"/>
        <end position="441"/>
    </location>
</feature>
<evidence type="ECO:0000256" key="1">
    <source>
        <dbReference type="SAM" id="MobiDB-lite"/>
    </source>
</evidence>
<name>A0AAV5QMP6_9ASCO</name>
<comment type="caution">
    <text evidence="2">The sequence shown here is derived from an EMBL/GenBank/DDBJ whole genome shotgun (WGS) entry which is preliminary data.</text>
</comment>
<evidence type="ECO:0000313" key="3">
    <source>
        <dbReference type="Proteomes" id="UP001360560"/>
    </source>
</evidence>
<proteinExistence type="predicted"/>
<reference evidence="2 3" key="1">
    <citation type="journal article" date="2023" name="Elife">
        <title>Identification of key yeast species and microbe-microbe interactions impacting larval growth of Drosophila in the wild.</title>
        <authorList>
            <person name="Mure A."/>
            <person name="Sugiura Y."/>
            <person name="Maeda R."/>
            <person name="Honda K."/>
            <person name="Sakurai N."/>
            <person name="Takahashi Y."/>
            <person name="Watada M."/>
            <person name="Katoh T."/>
            <person name="Gotoh A."/>
            <person name="Gotoh Y."/>
            <person name="Taniguchi I."/>
            <person name="Nakamura K."/>
            <person name="Hayashi T."/>
            <person name="Katayama T."/>
            <person name="Uemura T."/>
            <person name="Hattori Y."/>
        </authorList>
    </citation>
    <scope>NUCLEOTIDE SEQUENCE [LARGE SCALE GENOMIC DNA]</scope>
    <source>
        <strain evidence="2 3">SC-9</strain>
    </source>
</reference>
<keyword evidence="3" id="KW-1185">Reference proteome</keyword>
<accession>A0AAV5QMP6</accession>
<feature type="compositionally biased region" description="Polar residues" evidence="1">
    <location>
        <begin position="592"/>
        <end position="619"/>
    </location>
</feature>
<protein>
    <submittedName>
        <fullName evidence="2">Uncharacterized protein</fullName>
    </submittedName>
</protein>
<feature type="region of interest" description="Disordered" evidence="1">
    <location>
        <begin position="367"/>
        <end position="392"/>
    </location>
</feature>
<sequence length="718" mass="80616">MQSSRSQTSPESLENPRLLNFDALSINSSDSEYDDNNNVFAPPRKLNSKFEPTNNNGNSYETIADSIFSANNNNNNSIFDDYYYDTEIESLPASSSNLDSPKPMKSVDVITSSNATSVPLYEVKYRNERDFEVSAKNSLAEDCKSDCYSFIMDLIVDYDEDIASIISGTSSTRLRINQEDLRPTIDSILNNKPQVISSSLQQPPSPVKVASPIRTHQKKLPPTNISVKDHQQPMTRRADAYPKSILKTPTSAHHPPPPPAAFKLSSMQSGQYKNDFTISASELEAHKAQSDDSVPKKKTLKYRVVVTRRNIINNVKRLSMKSLSRKSVYGGPKTPMLDDYDKRKSFLNNNKLVNVIKSVINKVNSPIDNERVSHGPTVFGRPSSLKETSKAKLNRSKTHASFALTRLSGNYHRSSTFEFKRVQNRSKSANPLPRLDSDKPKVKSLSVNTSFNDHVGAIQRTPMNNIQIKKRSVLIKDNATDLYNLYSFDNPYADDEDSNATSQRMSLVMNGIKINNDDDLSGSNTGVTQIDLARNSTLVKNDNDTYIIKYDIIESPVSARATSRSLKAIKENDSDRTRTSSRKSNKTPSTSMHTPYSHNASMKPSSAHSRLQKRNSLSRYSRKQGGHKTPHHSQSSPRSKMPTKSPLPAYKASQLKMSASLKKKLPNPQSRRLSSGHRYRSTTKQYSNRSGRKNPYQNNGDSSTIMHQKLENRKFFYA</sequence>
<feature type="compositionally biased region" description="Basic and acidic residues" evidence="1">
    <location>
        <begin position="568"/>
        <end position="578"/>
    </location>
</feature>